<dbReference type="STRING" id="337451.A0A443PYS0"/>
<keyword evidence="5" id="KW-0804">Transcription</keyword>
<dbReference type="PANTHER" id="PTHR46373">
    <property type="entry name" value="PROTEIN RKD4"/>
    <property type="match status" value="1"/>
</dbReference>
<dbReference type="GO" id="GO:0003700">
    <property type="term" value="F:DNA-binding transcription factor activity"/>
    <property type="evidence" value="ECO:0007669"/>
    <property type="project" value="InterPro"/>
</dbReference>
<gene>
    <name evidence="9" type="ORF">CKAN_02527600</name>
</gene>
<dbReference type="OrthoDB" id="6270329at2759"/>
<organism evidence="9 10">
    <name type="scientific">Cinnamomum micranthum f. kanehirae</name>
    <dbReference type="NCBI Taxonomy" id="337451"/>
    <lineage>
        <taxon>Eukaryota</taxon>
        <taxon>Viridiplantae</taxon>
        <taxon>Streptophyta</taxon>
        <taxon>Embryophyta</taxon>
        <taxon>Tracheophyta</taxon>
        <taxon>Spermatophyta</taxon>
        <taxon>Magnoliopsida</taxon>
        <taxon>Magnoliidae</taxon>
        <taxon>Laurales</taxon>
        <taxon>Lauraceae</taxon>
        <taxon>Cinnamomum</taxon>
    </lineage>
</organism>
<evidence type="ECO:0000256" key="5">
    <source>
        <dbReference type="ARBA" id="ARBA00023163"/>
    </source>
</evidence>
<evidence type="ECO:0000313" key="10">
    <source>
        <dbReference type="Proteomes" id="UP000283530"/>
    </source>
</evidence>
<dbReference type="PROSITE" id="PS51519">
    <property type="entry name" value="RWP_RK"/>
    <property type="match status" value="1"/>
</dbReference>
<evidence type="ECO:0000259" key="8">
    <source>
        <dbReference type="PROSITE" id="PS51519"/>
    </source>
</evidence>
<keyword evidence="2" id="KW-0805">Transcription regulation</keyword>
<name>A0A443PYS0_9MAGN</name>
<keyword evidence="4" id="KW-0238">DNA-binding</keyword>
<evidence type="ECO:0000256" key="4">
    <source>
        <dbReference type="ARBA" id="ARBA00023125"/>
    </source>
</evidence>
<dbReference type="PANTHER" id="PTHR46373:SF5">
    <property type="entry name" value="RWP-RK DOMAIN PROTEIN"/>
    <property type="match status" value="1"/>
</dbReference>
<dbReference type="Proteomes" id="UP000283530">
    <property type="component" value="Unassembled WGS sequence"/>
</dbReference>
<dbReference type="EMBL" id="QPKB01000011">
    <property type="protein sequence ID" value="RWR95916.1"/>
    <property type="molecule type" value="Genomic_DNA"/>
</dbReference>
<dbReference type="GO" id="GO:0003677">
    <property type="term" value="F:DNA binding"/>
    <property type="evidence" value="ECO:0007669"/>
    <property type="project" value="UniProtKB-KW"/>
</dbReference>
<dbReference type="Pfam" id="PF02042">
    <property type="entry name" value="RWP-RK"/>
    <property type="match status" value="1"/>
</dbReference>
<evidence type="ECO:0000256" key="3">
    <source>
        <dbReference type="ARBA" id="ARBA00023054"/>
    </source>
</evidence>
<evidence type="ECO:0000256" key="7">
    <source>
        <dbReference type="SAM" id="MobiDB-lite"/>
    </source>
</evidence>
<keyword evidence="3" id="KW-0175">Coiled coil</keyword>
<evidence type="ECO:0000256" key="2">
    <source>
        <dbReference type="ARBA" id="ARBA00023015"/>
    </source>
</evidence>
<comment type="function">
    <text evidence="1">Putative transcription factor.</text>
</comment>
<keyword evidence="6" id="KW-0539">Nucleus</keyword>
<dbReference type="InterPro" id="IPR044607">
    <property type="entry name" value="RKD-like"/>
</dbReference>
<evidence type="ECO:0000313" key="9">
    <source>
        <dbReference type="EMBL" id="RWR95916.1"/>
    </source>
</evidence>
<comment type="caution">
    <text evidence="9">The sequence shown here is derived from an EMBL/GenBank/DDBJ whole genome shotgun (WGS) entry which is preliminary data.</text>
</comment>
<feature type="compositionally biased region" description="Low complexity" evidence="7">
    <location>
        <begin position="1"/>
        <end position="18"/>
    </location>
</feature>
<protein>
    <submittedName>
        <fullName evidence="9">RWP-RK domain-containing protein</fullName>
    </submittedName>
</protein>
<sequence>MLLSPTVPAVLPPAATSSHGGGGGGRRAIYVAADLRFIRDLGLVAEISLFTRPSKRRLRSVSGTSSAHLVLGIAGFASVAVPGPSTWSPCTATHALRRNMDPGSSHPNQLDSPSSSNVLRFWEDPIPDFDFPYTQNDPTSSAGHLHPPPFPSAGSSHGTCEPFDHLTDNCKLLGLDDKLEIEQGDNCYQSDFNNGLVIGDGNPGDGNASTSNVVYDINNPSWAPDGQLNCDGCQVLREVIHSNGIDTTKLQIHGTVGFLYHGIIEVVLCGASNEVPVSVQHQLIDFSSHSFEQVKQYLIEYGQMRTREGFSVIQDSLSAFYDCLCVGMSSGDAISTGMLGPDANGNDATGTGTWGLDADGIGTSGGDDANLNPSAPVQSVEQSGLGGQLMPTNEESSLARLPKSNMAAQRQRTVKLKLNDLINYFHLPIQAASKRLGLCSTVLKKICRRNGLKRWPYRKIKSIDKSIKSLQQSLASTSGQENASVQAEIEKLQHIRGDICAGILSECNAT</sequence>
<evidence type="ECO:0000256" key="1">
    <source>
        <dbReference type="ARBA" id="ARBA00004049"/>
    </source>
</evidence>
<accession>A0A443PYS0</accession>
<dbReference type="InterPro" id="IPR003035">
    <property type="entry name" value="RWP-RK_dom"/>
</dbReference>
<evidence type="ECO:0000256" key="6">
    <source>
        <dbReference type="ARBA" id="ARBA00023242"/>
    </source>
</evidence>
<feature type="domain" description="RWP-RK" evidence="8">
    <location>
        <begin position="403"/>
        <end position="483"/>
    </location>
</feature>
<feature type="region of interest" description="Disordered" evidence="7">
    <location>
        <begin position="1"/>
        <end position="24"/>
    </location>
</feature>
<keyword evidence="10" id="KW-1185">Reference proteome</keyword>
<proteinExistence type="predicted"/>
<reference evidence="9 10" key="1">
    <citation type="journal article" date="2019" name="Nat. Plants">
        <title>Stout camphor tree genome fills gaps in understanding of flowering plant genome evolution.</title>
        <authorList>
            <person name="Chaw S.M."/>
            <person name="Liu Y.C."/>
            <person name="Wu Y.W."/>
            <person name="Wang H.Y."/>
            <person name="Lin C.I."/>
            <person name="Wu C.S."/>
            <person name="Ke H.M."/>
            <person name="Chang L.Y."/>
            <person name="Hsu C.Y."/>
            <person name="Yang H.T."/>
            <person name="Sudianto E."/>
            <person name="Hsu M.H."/>
            <person name="Wu K.P."/>
            <person name="Wang L.N."/>
            <person name="Leebens-Mack J.H."/>
            <person name="Tsai I.J."/>
        </authorList>
    </citation>
    <scope>NUCLEOTIDE SEQUENCE [LARGE SCALE GENOMIC DNA]</scope>
    <source>
        <strain evidence="10">cv. Chaw 1501</strain>
        <tissue evidence="9">Young leaves</tissue>
    </source>
</reference>
<dbReference type="AlphaFoldDB" id="A0A443PYS0"/>